<keyword evidence="4" id="KW-0399">Innate immunity</keyword>
<keyword evidence="5" id="KW-0391">Immunity</keyword>
<dbReference type="Gene3D" id="3.40.50.10140">
    <property type="entry name" value="Toll/interleukin-1 receptor homology (TIR) domain"/>
    <property type="match status" value="1"/>
</dbReference>
<evidence type="ECO:0000256" key="4">
    <source>
        <dbReference type="ARBA" id="ARBA00022588"/>
    </source>
</evidence>
<keyword evidence="3" id="KW-0597">Phosphoprotein</keyword>
<dbReference type="SUPFAM" id="SSF52200">
    <property type="entry name" value="Toll/Interleukin receptor TIR domain"/>
    <property type="match status" value="1"/>
</dbReference>
<evidence type="ECO:0000256" key="5">
    <source>
        <dbReference type="ARBA" id="ARBA00022859"/>
    </source>
</evidence>
<feature type="domain" description="TIR" evidence="7">
    <location>
        <begin position="199"/>
        <end position="337"/>
    </location>
</feature>
<evidence type="ECO:0000256" key="1">
    <source>
        <dbReference type="ARBA" id="ARBA00004496"/>
    </source>
</evidence>
<protein>
    <recommendedName>
        <fullName evidence="7">TIR domain-containing protein</fullName>
    </recommendedName>
</protein>
<reference evidence="8" key="1">
    <citation type="submission" date="2023-05" db="EMBL/GenBank/DDBJ databases">
        <authorList>
            <person name="Stuckert A."/>
        </authorList>
    </citation>
    <scope>NUCLEOTIDE SEQUENCE</scope>
</reference>
<dbReference type="InterPro" id="IPR035897">
    <property type="entry name" value="Toll_tir_struct_dom_sf"/>
</dbReference>
<gene>
    <name evidence="8" type="ORF">SPARVUS_LOCUS3116852</name>
</gene>
<evidence type="ECO:0000256" key="3">
    <source>
        <dbReference type="ARBA" id="ARBA00022553"/>
    </source>
</evidence>
<evidence type="ECO:0000256" key="6">
    <source>
        <dbReference type="ARBA" id="ARBA00023198"/>
    </source>
</evidence>
<dbReference type="EMBL" id="CATNWA010004605">
    <property type="protein sequence ID" value="CAI9548183.1"/>
    <property type="molecule type" value="Genomic_DNA"/>
</dbReference>
<evidence type="ECO:0000259" key="7">
    <source>
        <dbReference type="PROSITE" id="PS50104"/>
    </source>
</evidence>
<evidence type="ECO:0000313" key="9">
    <source>
        <dbReference type="Proteomes" id="UP001162483"/>
    </source>
</evidence>
<accession>A0ABN9BKP6</accession>
<evidence type="ECO:0000313" key="8">
    <source>
        <dbReference type="EMBL" id="CAI9548183.1"/>
    </source>
</evidence>
<dbReference type="PROSITE" id="PS50104">
    <property type="entry name" value="TIR"/>
    <property type="match status" value="1"/>
</dbReference>
<keyword evidence="9" id="KW-1185">Reference proteome</keyword>
<proteinExistence type="predicted"/>
<name>A0ABN9BKP6_9NEOB</name>
<sequence>MSMLRNHSNTDLDEAPHTLRSDLCSPVISILRPSHHSLSPISNALEISQSPTRALIDEPRKSQCSVLDTQTPCMSTICNESSSCKPASSELPSNLCTTNQEKIQQSSSHLCLTSKRNEEAVSENKNTDGQVLSHSSQTFPVPPNSNLSEQMHELSLGVTIHKSNVLSEPASHICNIFSSSDMTPSPSVNSSPSINSSDQFFSFVIFHAPEDQEIASRVCNVLEHHVVGKGTTFGEGFETPGVSLLTCLENAVENSAYIVLLLTNAFLNATWGDFQSTTAMMNSIEKAHKLGSVIPFYPQEKRKTDCTMPMWLRTLIALDESSPIFKTKVRNTFKQEVIRNQNELWERKRIMSDFQPQNISLQWLMGEATAVSPHQTQPPIHSAFHGQTPVIQISHASNVQIGNQNSMNIQFSPNEPQIDCDTNIYHDAENETAN</sequence>
<dbReference type="PANTHER" id="PTHR47230:SF1">
    <property type="entry name" value="TIR DOMAIN-CONTAINING ADAPTER MOLECULE 1"/>
    <property type="match status" value="1"/>
</dbReference>
<dbReference type="Pfam" id="PF13676">
    <property type="entry name" value="TIR_2"/>
    <property type="match status" value="1"/>
</dbReference>
<dbReference type="InterPro" id="IPR046946">
    <property type="entry name" value="TCAM1/2"/>
</dbReference>
<comment type="caution">
    <text evidence="8">The sequence shown here is derived from an EMBL/GenBank/DDBJ whole genome shotgun (WGS) entry which is preliminary data.</text>
</comment>
<evidence type="ECO:0000256" key="2">
    <source>
        <dbReference type="ARBA" id="ARBA00022490"/>
    </source>
</evidence>
<dbReference type="InterPro" id="IPR000157">
    <property type="entry name" value="TIR_dom"/>
</dbReference>
<comment type="subcellular location">
    <subcellularLocation>
        <location evidence="1">Cytoplasm</location>
    </subcellularLocation>
</comment>
<dbReference type="PANTHER" id="PTHR47230">
    <property type="entry name" value="TIR DOMAIN-CONTAINING ADAPTER MOLECULE 1"/>
    <property type="match status" value="1"/>
</dbReference>
<dbReference type="Proteomes" id="UP001162483">
    <property type="component" value="Unassembled WGS sequence"/>
</dbReference>
<keyword evidence="2" id="KW-0963">Cytoplasm</keyword>
<organism evidence="8 9">
    <name type="scientific">Staurois parvus</name>
    <dbReference type="NCBI Taxonomy" id="386267"/>
    <lineage>
        <taxon>Eukaryota</taxon>
        <taxon>Metazoa</taxon>
        <taxon>Chordata</taxon>
        <taxon>Craniata</taxon>
        <taxon>Vertebrata</taxon>
        <taxon>Euteleostomi</taxon>
        <taxon>Amphibia</taxon>
        <taxon>Batrachia</taxon>
        <taxon>Anura</taxon>
        <taxon>Neobatrachia</taxon>
        <taxon>Ranoidea</taxon>
        <taxon>Ranidae</taxon>
        <taxon>Staurois</taxon>
    </lineage>
</organism>
<keyword evidence="6" id="KW-0395">Inflammatory response</keyword>